<dbReference type="EMBL" id="CAJNOC010004017">
    <property type="protein sequence ID" value="CAF1006740.1"/>
    <property type="molecule type" value="Genomic_DNA"/>
</dbReference>
<comment type="caution">
    <text evidence="1">The sequence shown here is derived from an EMBL/GenBank/DDBJ whole genome shotgun (WGS) entry which is preliminary data.</text>
</comment>
<proteinExistence type="predicted"/>
<dbReference type="AlphaFoldDB" id="A0A814H770"/>
<dbReference type="OrthoDB" id="2869144at2759"/>
<name>A0A814H770_9BILA</name>
<dbReference type="Proteomes" id="UP000663879">
    <property type="component" value="Unassembled WGS sequence"/>
</dbReference>
<organism evidence="1 2">
    <name type="scientific">Brachionus calyciflorus</name>
    <dbReference type="NCBI Taxonomy" id="104777"/>
    <lineage>
        <taxon>Eukaryota</taxon>
        <taxon>Metazoa</taxon>
        <taxon>Spiralia</taxon>
        <taxon>Gnathifera</taxon>
        <taxon>Rotifera</taxon>
        <taxon>Eurotatoria</taxon>
        <taxon>Monogononta</taxon>
        <taxon>Pseudotrocha</taxon>
        <taxon>Ploima</taxon>
        <taxon>Brachionidae</taxon>
        <taxon>Brachionus</taxon>
    </lineage>
</organism>
<keyword evidence="2" id="KW-1185">Reference proteome</keyword>
<accession>A0A814H770</accession>
<reference evidence="1" key="1">
    <citation type="submission" date="2021-02" db="EMBL/GenBank/DDBJ databases">
        <authorList>
            <person name="Nowell W R."/>
        </authorList>
    </citation>
    <scope>NUCLEOTIDE SEQUENCE</scope>
    <source>
        <strain evidence="1">Ploen Becks lab</strain>
    </source>
</reference>
<protein>
    <submittedName>
        <fullName evidence="1">Uncharacterized protein</fullName>
    </submittedName>
</protein>
<sequence>MTKMKTYWMIEFNRIFNSINFLQALQTALNEYNTDAICSLAFPKLFSNGSGDPTKKARIKDVTEAIYFKHLMKSVAKSLKTDDYYYPWAQHPRFKFWAYDRLRRHSSLEQCKVYLKHNIHDANLTIKDLKELINNGQSDTLMKKMSTYASNFTGSDAY</sequence>
<evidence type="ECO:0000313" key="1">
    <source>
        <dbReference type="EMBL" id="CAF1006740.1"/>
    </source>
</evidence>
<gene>
    <name evidence="1" type="ORF">OXX778_LOCUS16687</name>
</gene>
<evidence type="ECO:0000313" key="2">
    <source>
        <dbReference type="Proteomes" id="UP000663879"/>
    </source>
</evidence>